<comment type="caution">
    <text evidence="2">The sequence shown here is derived from an EMBL/GenBank/DDBJ whole genome shotgun (WGS) entry which is preliminary data.</text>
</comment>
<protein>
    <submittedName>
        <fullName evidence="2">Uncharacterized protein</fullName>
    </submittedName>
</protein>
<feature type="transmembrane region" description="Helical" evidence="1">
    <location>
        <begin position="12"/>
        <end position="29"/>
    </location>
</feature>
<dbReference type="EMBL" id="JAAGWD010000004">
    <property type="protein sequence ID" value="NEM98158.1"/>
    <property type="molecule type" value="Genomic_DNA"/>
</dbReference>
<sequence length="61" mass="6979">MFRYENLPRSKRWLIFSAFFLVSTVLNVFDVAPDFVKGVLFGLTLALLLQEALISLSKKQS</sequence>
<evidence type="ECO:0000256" key="1">
    <source>
        <dbReference type="SAM" id="Phobius"/>
    </source>
</evidence>
<proteinExistence type="predicted"/>
<gene>
    <name evidence="2" type="ORF">GXP69_10660</name>
</gene>
<dbReference type="AlphaFoldDB" id="A0A6B3LW99"/>
<keyword evidence="3" id="KW-1185">Reference proteome</keyword>
<dbReference type="RefSeq" id="WP_163915047.1">
    <property type="nucleotide sequence ID" value="NZ_JAAGWD010000004.1"/>
</dbReference>
<dbReference type="Proteomes" id="UP000474777">
    <property type="component" value="Unassembled WGS sequence"/>
</dbReference>
<keyword evidence="1" id="KW-1133">Transmembrane helix</keyword>
<accession>A0A6B3LW99</accession>
<name>A0A6B3LW99_9BACT</name>
<keyword evidence="1" id="KW-0812">Transmembrane</keyword>
<organism evidence="2 3">
    <name type="scientific">Pontibacter burrus</name>
    <dbReference type="NCBI Taxonomy" id="2704466"/>
    <lineage>
        <taxon>Bacteria</taxon>
        <taxon>Pseudomonadati</taxon>
        <taxon>Bacteroidota</taxon>
        <taxon>Cytophagia</taxon>
        <taxon>Cytophagales</taxon>
        <taxon>Hymenobacteraceae</taxon>
        <taxon>Pontibacter</taxon>
    </lineage>
</organism>
<reference evidence="2 3" key="1">
    <citation type="submission" date="2020-02" db="EMBL/GenBank/DDBJ databases">
        <authorList>
            <person name="Kim M.K."/>
        </authorList>
    </citation>
    <scope>NUCLEOTIDE SEQUENCE [LARGE SCALE GENOMIC DNA]</scope>
    <source>
        <strain evidence="2 3">BT327</strain>
    </source>
</reference>
<evidence type="ECO:0000313" key="2">
    <source>
        <dbReference type="EMBL" id="NEM98158.1"/>
    </source>
</evidence>
<keyword evidence="1" id="KW-0472">Membrane</keyword>
<evidence type="ECO:0000313" key="3">
    <source>
        <dbReference type="Proteomes" id="UP000474777"/>
    </source>
</evidence>